<reference evidence="5" key="1">
    <citation type="submission" date="2017-06" db="EMBL/GenBank/DDBJ databases">
        <title>Genome analysis of Fimbriiglobus ruber SP5, the first member of the order Planctomycetales with confirmed chitinolytic capability.</title>
        <authorList>
            <person name="Ravin N.V."/>
            <person name="Rakitin A.L."/>
            <person name="Ivanova A.A."/>
            <person name="Beletsky A.V."/>
            <person name="Kulichevskaya I.S."/>
            <person name="Mardanov A.V."/>
            <person name="Dedysh S.N."/>
        </authorList>
    </citation>
    <scope>NUCLEOTIDE SEQUENCE [LARGE SCALE GENOMIC DNA]</scope>
    <source>
        <strain evidence="5">SP5</strain>
    </source>
</reference>
<dbReference type="EMBL" id="NIDE01000010">
    <property type="protein sequence ID" value="OWK39509.1"/>
    <property type="molecule type" value="Genomic_DNA"/>
</dbReference>
<dbReference type="InterPro" id="IPR011006">
    <property type="entry name" value="CheY-like_superfamily"/>
</dbReference>
<keyword evidence="5" id="KW-1185">Reference proteome</keyword>
<evidence type="ECO:0000256" key="2">
    <source>
        <dbReference type="PROSITE-ProRule" id="PRU00169"/>
    </source>
</evidence>
<dbReference type="GO" id="GO:0000160">
    <property type="term" value="P:phosphorelay signal transduction system"/>
    <property type="evidence" value="ECO:0007669"/>
    <property type="project" value="InterPro"/>
</dbReference>
<accession>A0A225DQS6</accession>
<proteinExistence type="predicted"/>
<organism evidence="4 5">
    <name type="scientific">Fimbriiglobus ruber</name>
    <dbReference type="NCBI Taxonomy" id="1908690"/>
    <lineage>
        <taxon>Bacteria</taxon>
        <taxon>Pseudomonadati</taxon>
        <taxon>Planctomycetota</taxon>
        <taxon>Planctomycetia</taxon>
        <taxon>Gemmatales</taxon>
        <taxon>Gemmataceae</taxon>
        <taxon>Fimbriiglobus</taxon>
    </lineage>
</organism>
<keyword evidence="4" id="KW-0489">Methyltransferase</keyword>
<protein>
    <submittedName>
        <fullName evidence="4">Chemotaxis protein methyltransferase CheR</fullName>
    </submittedName>
</protein>
<dbReference type="SUPFAM" id="SSF52172">
    <property type="entry name" value="CheY-like"/>
    <property type="match status" value="1"/>
</dbReference>
<keyword evidence="1 2" id="KW-0597">Phosphoprotein</keyword>
<feature type="domain" description="Response regulatory" evidence="3">
    <location>
        <begin position="71"/>
        <end position="185"/>
    </location>
</feature>
<dbReference type="InterPro" id="IPR050595">
    <property type="entry name" value="Bact_response_regulator"/>
</dbReference>
<comment type="caution">
    <text evidence="4">The sequence shown here is derived from an EMBL/GenBank/DDBJ whole genome shotgun (WGS) entry which is preliminary data.</text>
</comment>
<evidence type="ECO:0000259" key="3">
    <source>
        <dbReference type="PROSITE" id="PS50110"/>
    </source>
</evidence>
<dbReference type="InterPro" id="IPR001789">
    <property type="entry name" value="Sig_transdc_resp-reg_receiver"/>
</dbReference>
<dbReference type="Proteomes" id="UP000214646">
    <property type="component" value="Unassembled WGS sequence"/>
</dbReference>
<gene>
    <name evidence="4" type="ORF">FRUB_06072</name>
</gene>
<dbReference type="GO" id="GO:0032259">
    <property type="term" value="P:methylation"/>
    <property type="evidence" value="ECO:0007669"/>
    <property type="project" value="UniProtKB-KW"/>
</dbReference>
<dbReference type="PANTHER" id="PTHR44591">
    <property type="entry name" value="STRESS RESPONSE REGULATOR PROTEIN 1"/>
    <property type="match status" value="1"/>
</dbReference>
<keyword evidence="4" id="KW-0808">Transferase</keyword>
<dbReference type="PROSITE" id="PS50110">
    <property type="entry name" value="RESPONSE_REGULATORY"/>
    <property type="match status" value="1"/>
</dbReference>
<evidence type="ECO:0000313" key="5">
    <source>
        <dbReference type="Proteomes" id="UP000214646"/>
    </source>
</evidence>
<dbReference type="GO" id="GO:0008168">
    <property type="term" value="F:methyltransferase activity"/>
    <property type="evidence" value="ECO:0007669"/>
    <property type="project" value="UniProtKB-KW"/>
</dbReference>
<dbReference type="SMART" id="SM00448">
    <property type="entry name" value="REC"/>
    <property type="match status" value="1"/>
</dbReference>
<feature type="modified residue" description="4-aspartylphosphate" evidence="2">
    <location>
        <position position="120"/>
    </location>
</feature>
<dbReference type="Pfam" id="PF00072">
    <property type="entry name" value="Response_reg"/>
    <property type="match status" value="1"/>
</dbReference>
<dbReference type="PANTHER" id="PTHR44591:SF3">
    <property type="entry name" value="RESPONSE REGULATORY DOMAIN-CONTAINING PROTEIN"/>
    <property type="match status" value="1"/>
</dbReference>
<dbReference type="AlphaFoldDB" id="A0A225DQS6"/>
<evidence type="ECO:0000256" key="1">
    <source>
        <dbReference type="ARBA" id="ARBA00022553"/>
    </source>
</evidence>
<name>A0A225DQS6_9BACT</name>
<dbReference type="Gene3D" id="3.40.50.2300">
    <property type="match status" value="1"/>
</dbReference>
<sequence>MPGPKMSTLRELAHEACTLFTRASSKNRAGRHLEAGEPTSRAVEVIAQATDEIDRRLQALANLITTPPATRVLCVDDNRDVADSEADLLRIVGFVALACYSGASALSEAPAFRPTLCLIDLNMPGMDGDELAMRLRVQLQPPLRLMAITARDDEASRARIRAAGFDLHLVKPVDPQKLLALVDRR</sequence>
<evidence type="ECO:0000313" key="4">
    <source>
        <dbReference type="EMBL" id="OWK39509.1"/>
    </source>
</evidence>